<proteinExistence type="predicted"/>
<dbReference type="InterPro" id="IPR032025">
    <property type="entry name" value="DUF5063"/>
</dbReference>
<dbReference type="STRING" id="266940.Krad_2680"/>
<keyword evidence="2" id="KW-1185">Reference proteome</keyword>
<name>A6WBG3_KINRD</name>
<dbReference type="Pfam" id="PF16702">
    <property type="entry name" value="DUF5063"/>
    <property type="match status" value="1"/>
</dbReference>
<gene>
    <name evidence="1" type="ordered locus">Krad_2680</name>
</gene>
<dbReference type="EMBL" id="CP000750">
    <property type="protein sequence ID" value="ABS04152.1"/>
    <property type="molecule type" value="Genomic_DNA"/>
</dbReference>
<protein>
    <recommendedName>
        <fullName evidence="3">DUF5063 domain-containing protein</fullName>
    </recommendedName>
</protein>
<dbReference type="OrthoDB" id="5187175at2"/>
<accession>A6WBG3</accession>
<reference evidence="2" key="1">
    <citation type="journal article" date="2008" name="PLoS ONE">
        <title>Survival in nuclear waste, extreme resistance, and potential applications gleaned from the genome sequence of Kineococcus radiotolerans SRS30216.</title>
        <authorList>
            <person name="Bagwell C.E."/>
            <person name="Bhat S."/>
            <person name="Hawkins G.M."/>
            <person name="Smith B.W."/>
            <person name="Biswas T."/>
            <person name="Hoover T.R."/>
            <person name="Saunders E."/>
            <person name="Han C.S."/>
            <person name="Tsodikov O.V."/>
            <person name="Shimkets L.J."/>
        </authorList>
    </citation>
    <scope>NUCLEOTIDE SEQUENCE [LARGE SCALE GENOMIC DNA]</scope>
    <source>
        <strain evidence="2">ATCC BAA-149 / DSM 14245 / SRS30216</strain>
    </source>
</reference>
<dbReference type="InterPro" id="IPR038312">
    <property type="entry name" value="DUF5063_sf"/>
</dbReference>
<organism evidence="1 2">
    <name type="scientific">Kineococcus radiotolerans (strain ATCC BAA-149 / DSM 14245 / SRS30216)</name>
    <dbReference type="NCBI Taxonomy" id="266940"/>
    <lineage>
        <taxon>Bacteria</taxon>
        <taxon>Bacillati</taxon>
        <taxon>Actinomycetota</taxon>
        <taxon>Actinomycetes</taxon>
        <taxon>Kineosporiales</taxon>
        <taxon>Kineosporiaceae</taxon>
        <taxon>Kineococcus</taxon>
    </lineage>
</organism>
<dbReference type="KEGG" id="kra:Krad_2680"/>
<dbReference type="HOGENOM" id="CLU_1592382_0_0_11"/>
<sequence>MDMREAARVYCSLVGEEDDQGSRDEDAAFAHRLLTALADAVASALRLPEVEPSDAESPVAVSHEQWHACYRRIGQRIGAGAGCCWEASYPFAEDEAQAGVGLGDFVDDLADVWRDPENGLLALDAGMSLNDVQWQWRQDYWTHWAHHAAGATRALLLRSTDRGHPSP</sequence>
<dbReference type="AlphaFoldDB" id="A6WBG3"/>
<dbReference type="eggNOG" id="ENOG5030NEQ">
    <property type="taxonomic scope" value="Bacteria"/>
</dbReference>
<evidence type="ECO:0000313" key="1">
    <source>
        <dbReference type="EMBL" id="ABS04152.1"/>
    </source>
</evidence>
<evidence type="ECO:0008006" key="3">
    <source>
        <dbReference type="Google" id="ProtNLM"/>
    </source>
</evidence>
<evidence type="ECO:0000313" key="2">
    <source>
        <dbReference type="Proteomes" id="UP000001116"/>
    </source>
</evidence>
<dbReference type="Proteomes" id="UP000001116">
    <property type="component" value="Chromosome"/>
</dbReference>
<dbReference type="Gene3D" id="1.20.120.1550">
    <property type="entry name" value="Protein of unknown function DUF5063"/>
    <property type="match status" value="1"/>
</dbReference>